<dbReference type="GO" id="GO:0004519">
    <property type="term" value="F:endonuclease activity"/>
    <property type="evidence" value="ECO:0007669"/>
    <property type="project" value="UniProtKB-KW"/>
</dbReference>
<keyword evidence="2" id="KW-0472">Membrane</keyword>
<dbReference type="AlphaFoldDB" id="A0A930UW09"/>
<gene>
    <name evidence="4" type="ORF">ISG29_09330</name>
</gene>
<reference evidence="4" key="1">
    <citation type="submission" date="2020-11" db="EMBL/GenBank/DDBJ databases">
        <title>Nocardioides sp. CBS4Y-1, whole genome shotgun sequence.</title>
        <authorList>
            <person name="Tuo L."/>
        </authorList>
    </citation>
    <scope>NUCLEOTIDE SEQUENCE</scope>
    <source>
        <strain evidence="4">CBS4Y-1</strain>
    </source>
</reference>
<evidence type="ECO:0000313" key="4">
    <source>
        <dbReference type="EMBL" id="MBF4161893.1"/>
    </source>
</evidence>
<dbReference type="InterPro" id="IPR051916">
    <property type="entry name" value="GPI-anchor_lipid_remodeler"/>
</dbReference>
<keyword evidence="2" id="KW-0812">Transmembrane</keyword>
<sequence length="349" mass="37387">MDDRRRPWLEGVGLLVVLAIAAAAFLVAKHPGGSDQQSVSTPTSPSAAASSPVPSPDVTAPPVKKAAKGSKARGGKARTTDPGIDVKADGEQCVNRSRTQLSVTSFNIHSGFNPPRTRQMLPTLAAEMKAMKSDVFLLEEVDQNRIWSGRVNQPEYFANALGMEYAFATNVLRPGNSRYGTAILSRYPILESHNYLLPRPGNTQQRGLLRVVIEPVPGRKVSLYVTHLEATSYAARVAQARVVAARIASDPNPVVLGGDMNSRSSSTTMALLRQRLVDTWSAAGRGNGLTHPNARPNARIDYVFASPSLGTTLTQVVPGTVSDHRAVRSVLDLAPDVPAQVCLPVLTDQ</sequence>
<keyword evidence="4" id="KW-0255">Endonuclease</keyword>
<feature type="compositionally biased region" description="Basic residues" evidence="1">
    <location>
        <begin position="65"/>
        <end position="76"/>
    </location>
</feature>
<keyword evidence="4" id="KW-0378">Hydrolase</keyword>
<name>A0A930UW09_9ACTN</name>
<protein>
    <submittedName>
        <fullName evidence="4">Endonuclease/exonuclease/phosphatase family protein</fullName>
    </submittedName>
</protein>
<feature type="domain" description="Endonuclease/exonuclease/phosphatase" evidence="3">
    <location>
        <begin position="105"/>
        <end position="324"/>
    </location>
</feature>
<dbReference type="EMBL" id="JADIVZ010000003">
    <property type="protein sequence ID" value="MBF4161893.1"/>
    <property type="molecule type" value="Genomic_DNA"/>
</dbReference>
<dbReference type="Pfam" id="PF03372">
    <property type="entry name" value="Exo_endo_phos"/>
    <property type="match status" value="1"/>
</dbReference>
<evidence type="ECO:0000313" key="5">
    <source>
        <dbReference type="Proteomes" id="UP000656804"/>
    </source>
</evidence>
<dbReference type="PANTHER" id="PTHR14859:SF15">
    <property type="entry name" value="ENDONUCLEASE_EXONUCLEASE_PHOSPHATASE DOMAIN-CONTAINING PROTEIN"/>
    <property type="match status" value="1"/>
</dbReference>
<dbReference type="GO" id="GO:0016020">
    <property type="term" value="C:membrane"/>
    <property type="evidence" value="ECO:0007669"/>
    <property type="project" value="GOC"/>
</dbReference>
<dbReference type="GO" id="GO:0006506">
    <property type="term" value="P:GPI anchor biosynthetic process"/>
    <property type="evidence" value="ECO:0007669"/>
    <property type="project" value="TreeGrafter"/>
</dbReference>
<feature type="transmembrane region" description="Helical" evidence="2">
    <location>
        <begin position="7"/>
        <end position="28"/>
    </location>
</feature>
<organism evidence="4 5">
    <name type="scientific">Nocardioides acrostichi</name>
    <dbReference type="NCBI Taxonomy" id="2784339"/>
    <lineage>
        <taxon>Bacteria</taxon>
        <taxon>Bacillati</taxon>
        <taxon>Actinomycetota</taxon>
        <taxon>Actinomycetes</taxon>
        <taxon>Propionibacteriales</taxon>
        <taxon>Nocardioidaceae</taxon>
        <taxon>Nocardioides</taxon>
    </lineage>
</organism>
<dbReference type="InterPro" id="IPR005135">
    <property type="entry name" value="Endo/exonuclease/phosphatase"/>
</dbReference>
<dbReference type="InterPro" id="IPR036691">
    <property type="entry name" value="Endo/exonu/phosph_ase_sf"/>
</dbReference>
<dbReference type="Proteomes" id="UP000656804">
    <property type="component" value="Unassembled WGS sequence"/>
</dbReference>
<feature type="compositionally biased region" description="Low complexity" evidence="1">
    <location>
        <begin position="38"/>
        <end position="64"/>
    </location>
</feature>
<dbReference type="PANTHER" id="PTHR14859">
    <property type="entry name" value="CALCOFLUOR WHITE HYPERSENSITIVE PROTEIN PRECURSOR"/>
    <property type="match status" value="1"/>
</dbReference>
<keyword evidence="4" id="KW-0540">Nuclease</keyword>
<evidence type="ECO:0000259" key="3">
    <source>
        <dbReference type="Pfam" id="PF03372"/>
    </source>
</evidence>
<dbReference type="SUPFAM" id="SSF56219">
    <property type="entry name" value="DNase I-like"/>
    <property type="match status" value="1"/>
</dbReference>
<feature type="region of interest" description="Disordered" evidence="1">
    <location>
        <begin position="31"/>
        <end position="90"/>
    </location>
</feature>
<keyword evidence="2" id="KW-1133">Transmembrane helix</keyword>
<dbReference type="RefSeq" id="WP_194503140.1">
    <property type="nucleotide sequence ID" value="NZ_JADIVZ010000003.1"/>
</dbReference>
<comment type="caution">
    <text evidence="4">The sequence shown here is derived from an EMBL/GenBank/DDBJ whole genome shotgun (WGS) entry which is preliminary data.</text>
</comment>
<accession>A0A930UW09</accession>
<keyword evidence="5" id="KW-1185">Reference proteome</keyword>
<evidence type="ECO:0000256" key="1">
    <source>
        <dbReference type="SAM" id="MobiDB-lite"/>
    </source>
</evidence>
<evidence type="ECO:0000256" key="2">
    <source>
        <dbReference type="SAM" id="Phobius"/>
    </source>
</evidence>
<proteinExistence type="predicted"/>
<dbReference type="Gene3D" id="3.60.10.10">
    <property type="entry name" value="Endonuclease/exonuclease/phosphatase"/>
    <property type="match status" value="1"/>
</dbReference>